<proteinExistence type="predicted"/>
<evidence type="ECO:0000256" key="1">
    <source>
        <dbReference type="SAM" id="MobiDB-lite"/>
    </source>
</evidence>
<dbReference type="Pfam" id="PF20700">
    <property type="entry name" value="Mutator"/>
    <property type="match status" value="1"/>
</dbReference>
<protein>
    <recommendedName>
        <fullName evidence="2">Mutator-like transposase domain-containing protein</fullName>
    </recommendedName>
</protein>
<organism evidence="3 4">
    <name type="scientific">Mytilus edulis</name>
    <name type="common">Blue mussel</name>
    <dbReference type="NCBI Taxonomy" id="6550"/>
    <lineage>
        <taxon>Eukaryota</taxon>
        <taxon>Metazoa</taxon>
        <taxon>Spiralia</taxon>
        <taxon>Lophotrochozoa</taxon>
        <taxon>Mollusca</taxon>
        <taxon>Bivalvia</taxon>
        <taxon>Autobranchia</taxon>
        <taxon>Pteriomorphia</taxon>
        <taxon>Mytilida</taxon>
        <taxon>Mytiloidea</taxon>
        <taxon>Mytilidae</taxon>
        <taxon>Mytilinae</taxon>
        <taxon>Mytilus</taxon>
    </lineage>
</organism>
<dbReference type="AlphaFoldDB" id="A0A8S3T3S1"/>
<dbReference type="InterPro" id="IPR049012">
    <property type="entry name" value="Mutator_transp_dom"/>
</dbReference>
<comment type="caution">
    <text evidence="3">The sequence shown here is derived from an EMBL/GenBank/DDBJ whole genome shotgun (WGS) entry which is preliminary data.</text>
</comment>
<sequence length="757" mass="85555">MQVSSASSKSEFTNSTTNVLPKKPTESLWLPRLTEKDFKLYSKESYDKKSYVAPQTEKCATTVKLLRPHKVSDDYLDEYLGDTNTENRTVDRDLNILMMNNLIICHINESPHCNVPHFELVQETQWGLGWIWELKCTKCKFISEKYKLFREIETGRPGRKSASINYGFQTGVINSNIGNDSARVLLTSSCIPPMARTTMQRITNNVCDKVVKLANEETKKVVENFKRRNETLGLNKNSPIKLQMDGTYQSVYIKSRHKMGQNASQAIGIACENETDSHDVIGLHLINKLCWVGAWLRGKGYDVECPNHEHCTANTNRYDPLSEKDLGYEIGKKIATNELLVDYCTTDGDAKSVKGLQEAMQEVFGPLWSVNRLADTIHRGQSQFREGIRANFSVGMFPGVTKAQKNDIKTAFANDIKLRSHGIMKSLFMKYNGDRQQISKCLPGIVRSVVNCYSGNCGDTCRWSITLCNGGKKTSWWYKSINLNSHGLQNGSLIPTDRDKLLIESLLEMKLSQSALDQMKFFSNTNKCESVNRTISTYLPKNKNFSRNAIGRASAAVLKVNNNRDVALVKTLKAVGCTMGKKSRAAVALKKIRKLEMYDSAYQKSSKVKYRRLQARKRQAINFLLHKSNRNDGYKKHQLEPKLSQLTNCKEFVPQPVLETVVEIITNIDRIAKAVIEDERREDIQALSISDLVPSPLDSTDERIQLDEKLVEDQEFNLIIVDVLAKLCGGSDLPPIVRIIIRALLTNKLMSVYSLTG</sequence>
<reference evidence="3" key="1">
    <citation type="submission" date="2021-03" db="EMBL/GenBank/DDBJ databases">
        <authorList>
            <person name="Bekaert M."/>
        </authorList>
    </citation>
    <scope>NUCLEOTIDE SEQUENCE</scope>
</reference>
<keyword evidence="4" id="KW-1185">Reference proteome</keyword>
<evidence type="ECO:0000313" key="4">
    <source>
        <dbReference type="Proteomes" id="UP000683360"/>
    </source>
</evidence>
<feature type="domain" description="Mutator-like transposase" evidence="2">
    <location>
        <begin position="87"/>
        <end position="459"/>
    </location>
</feature>
<dbReference type="OrthoDB" id="6094525at2759"/>
<gene>
    <name evidence="3" type="ORF">MEDL_41485</name>
</gene>
<dbReference type="EMBL" id="CAJPWZ010001997">
    <property type="protein sequence ID" value="CAG2228536.1"/>
    <property type="molecule type" value="Genomic_DNA"/>
</dbReference>
<evidence type="ECO:0000313" key="3">
    <source>
        <dbReference type="EMBL" id="CAG2228536.1"/>
    </source>
</evidence>
<evidence type="ECO:0000259" key="2">
    <source>
        <dbReference type="Pfam" id="PF20700"/>
    </source>
</evidence>
<name>A0A8S3T3S1_MYTED</name>
<feature type="compositionally biased region" description="Polar residues" evidence="1">
    <location>
        <begin position="1"/>
        <end position="19"/>
    </location>
</feature>
<accession>A0A8S3T3S1</accession>
<dbReference type="Proteomes" id="UP000683360">
    <property type="component" value="Unassembled WGS sequence"/>
</dbReference>
<feature type="region of interest" description="Disordered" evidence="1">
    <location>
        <begin position="1"/>
        <end position="22"/>
    </location>
</feature>